<dbReference type="Gene3D" id="3.40.30.10">
    <property type="entry name" value="Glutaredoxin"/>
    <property type="match status" value="1"/>
</dbReference>
<gene>
    <name evidence="3" type="ORF">KDM87_15915</name>
</gene>
<dbReference type="SFLD" id="SFLDS00019">
    <property type="entry name" value="Glutathione_Transferase_(cytos"/>
    <property type="match status" value="1"/>
</dbReference>
<evidence type="ECO:0000259" key="2">
    <source>
        <dbReference type="PROSITE" id="PS50405"/>
    </source>
</evidence>
<feature type="domain" description="GST C-terminal" evidence="2">
    <location>
        <begin position="85"/>
        <end position="214"/>
    </location>
</feature>
<dbReference type="Gene3D" id="1.20.1050.10">
    <property type="match status" value="1"/>
</dbReference>
<dbReference type="PROSITE" id="PS50405">
    <property type="entry name" value="GST_CTER"/>
    <property type="match status" value="1"/>
</dbReference>
<proteinExistence type="predicted"/>
<dbReference type="SFLD" id="SFLDG01150">
    <property type="entry name" value="Main.1:_Beta-like"/>
    <property type="match status" value="1"/>
</dbReference>
<accession>A0ABS5H6C6</accession>
<dbReference type="InterPro" id="IPR040079">
    <property type="entry name" value="Glutathione_S-Trfase"/>
</dbReference>
<dbReference type="CDD" id="cd03188">
    <property type="entry name" value="GST_C_Beta"/>
    <property type="match status" value="1"/>
</dbReference>
<sequence>MMYTLYYAPATASMAVHLALLETGAPYELQLLDFEKNQQKDPDYRRLNPNGVVPTLVCDGKPYIETAALMMLLAERHPAAGLAGTPEHYDEWRQWMVYLSHNLQATYRFWFYPSELGYATHPDEVAHALQTRIEKIWNQLDQHLNARGPYLLGAQFSAADLYLTVLMRWSRNMPHPATEWPALYRLVQLITNRPSWKKMMAIEGVDVWPEDQTA</sequence>
<organism evidence="3 4">
    <name type="scientific">Undibacterium rivi</name>
    <dbReference type="NCBI Taxonomy" id="2828729"/>
    <lineage>
        <taxon>Bacteria</taxon>
        <taxon>Pseudomonadati</taxon>
        <taxon>Pseudomonadota</taxon>
        <taxon>Betaproteobacteria</taxon>
        <taxon>Burkholderiales</taxon>
        <taxon>Oxalobacteraceae</taxon>
        <taxon>Undibacterium</taxon>
    </lineage>
</organism>
<dbReference type="PANTHER" id="PTHR44051:SF21">
    <property type="entry name" value="GLUTATHIONE S-TRANSFERASE FAMILY PROTEIN"/>
    <property type="match status" value="1"/>
</dbReference>
<keyword evidence="4" id="KW-1185">Reference proteome</keyword>
<dbReference type="CDD" id="cd03057">
    <property type="entry name" value="GST_N_Beta"/>
    <property type="match status" value="1"/>
</dbReference>
<dbReference type="InterPro" id="IPR010987">
    <property type="entry name" value="Glutathione-S-Trfase_C-like"/>
</dbReference>
<dbReference type="InterPro" id="IPR036282">
    <property type="entry name" value="Glutathione-S-Trfase_C_sf"/>
</dbReference>
<dbReference type="InterPro" id="IPR004046">
    <property type="entry name" value="GST_C"/>
</dbReference>
<dbReference type="Pfam" id="PF14497">
    <property type="entry name" value="GST_C_3"/>
    <property type="match status" value="1"/>
</dbReference>
<comment type="caution">
    <text evidence="3">The sequence shown here is derived from an EMBL/GenBank/DDBJ whole genome shotgun (WGS) entry which is preliminary data.</text>
</comment>
<dbReference type="PROSITE" id="PS50404">
    <property type="entry name" value="GST_NTER"/>
    <property type="match status" value="1"/>
</dbReference>
<reference evidence="3 4" key="1">
    <citation type="submission" date="2021-04" db="EMBL/GenBank/DDBJ databases">
        <title>novel species isolated from subtropical streams in China.</title>
        <authorList>
            <person name="Lu H."/>
        </authorList>
    </citation>
    <scope>NUCLEOTIDE SEQUENCE [LARGE SCALE GENOMIC DNA]</scope>
    <source>
        <strain evidence="3 4">FT147W</strain>
    </source>
</reference>
<dbReference type="PANTHER" id="PTHR44051">
    <property type="entry name" value="GLUTATHIONE S-TRANSFERASE-RELATED"/>
    <property type="match status" value="1"/>
</dbReference>
<evidence type="ECO:0000313" key="4">
    <source>
        <dbReference type="Proteomes" id="UP000682982"/>
    </source>
</evidence>
<name>A0ABS5H6C6_9BURK</name>
<dbReference type="SUPFAM" id="SSF47616">
    <property type="entry name" value="GST C-terminal domain-like"/>
    <property type="match status" value="1"/>
</dbReference>
<dbReference type="InterPro" id="IPR004045">
    <property type="entry name" value="Glutathione_S-Trfase_N"/>
</dbReference>
<dbReference type="Proteomes" id="UP000682982">
    <property type="component" value="Unassembled WGS sequence"/>
</dbReference>
<evidence type="ECO:0000259" key="1">
    <source>
        <dbReference type="PROSITE" id="PS50404"/>
    </source>
</evidence>
<dbReference type="Pfam" id="PF13409">
    <property type="entry name" value="GST_N_2"/>
    <property type="match status" value="1"/>
</dbReference>
<dbReference type="InterPro" id="IPR036249">
    <property type="entry name" value="Thioredoxin-like_sf"/>
</dbReference>
<feature type="domain" description="GST N-terminal" evidence="1">
    <location>
        <begin position="1"/>
        <end position="81"/>
    </location>
</feature>
<dbReference type="EMBL" id="JAGSPK010000006">
    <property type="protein sequence ID" value="MBR7794080.1"/>
    <property type="molecule type" value="Genomic_DNA"/>
</dbReference>
<dbReference type="SUPFAM" id="SSF52833">
    <property type="entry name" value="Thioredoxin-like"/>
    <property type="match status" value="1"/>
</dbReference>
<protein>
    <submittedName>
        <fullName evidence="3">Glutathione S-transferase family protein</fullName>
    </submittedName>
</protein>
<evidence type="ECO:0000313" key="3">
    <source>
        <dbReference type="EMBL" id="MBR7794080.1"/>
    </source>
</evidence>
<dbReference type="SFLD" id="SFLDG00358">
    <property type="entry name" value="Main_(cytGST)"/>
    <property type="match status" value="1"/>
</dbReference>